<evidence type="ECO:0000313" key="3">
    <source>
        <dbReference type="EMBL" id="RYU96342.1"/>
    </source>
</evidence>
<evidence type="ECO:0000313" key="4">
    <source>
        <dbReference type="Proteomes" id="UP000293162"/>
    </source>
</evidence>
<dbReference type="RefSeq" id="WP_130020323.1">
    <property type="nucleotide sequence ID" value="NZ_SEWF01000008.1"/>
</dbReference>
<sequence length="350" mass="38004">MKTSLTPFARFMITLVILAGLFFGGKYILDNTSWGRSLMNKSNETPTEESSTKAPEEGPASESSSTASSSGSDNEATATGSSSFNFVAPEPVNGKLKGVVELGASGFNSFIVRVDKDKNWKLEKSEFGNSLVTENMATDEDIRTGLKKYIGSMLDFGVSGRDIHFVVSSGAVKADVTQKIVKNLKALNYFVNTVTPEQEGALALKCVLPRDFEEEAFVTDIGSGNTKISWSNNGSVSALETYGAKYFQNGVDDGKVYDDVKDKASSIPSMKRKTCFIIGGVPFSMAKKVRNGKERYTVLKAPADYKDLKDAKDKAGVNIYKAIKDATKCDQFVFDWDANFTIGFLLGLPN</sequence>
<evidence type="ECO:0008006" key="5">
    <source>
        <dbReference type="Google" id="ProtNLM"/>
    </source>
</evidence>
<feature type="compositionally biased region" description="Low complexity" evidence="1">
    <location>
        <begin position="57"/>
        <end position="72"/>
    </location>
</feature>
<dbReference type="EMBL" id="SEWF01000008">
    <property type="protein sequence ID" value="RYU96342.1"/>
    <property type="molecule type" value="Genomic_DNA"/>
</dbReference>
<proteinExistence type="predicted"/>
<evidence type="ECO:0000256" key="2">
    <source>
        <dbReference type="SAM" id="Phobius"/>
    </source>
</evidence>
<dbReference type="OrthoDB" id="869058at2"/>
<dbReference type="Proteomes" id="UP000293162">
    <property type="component" value="Unassembled WGS sequence"/>
</dbReference>
<accession>A0A4Q5M273</accession>
<protein>
    <recommendedName>
        <fullName evidence="5">Ppx/GppA phosphatase domain-containing protein</fullName>
    </recommendedName>
</protein>
<feature type="compositionally biased region" description="Polar residues" evidence="1">
    <location>
        <begin position="73"/>
        <end position="84"/>
    </location>
</feature>
<keyword evidence="4" id="KW-1185">Reference proteome</keyword>
<keyword evidence="2" id="KW-0812">Transmembrane</keyword>
<feature type="transmembrane region" description="Helical" evidence="2">
    <location>
        <begin position="12"/>
        <end position="29"/>
    </location>
</feature>
<keyword evidence="2" id="KW-1133">Transmembrane helix</keyword>
<gene>
    <name evidence="3" type="ORF">EWM59_07465</name>
</gene>
<keyword evidence="2" id="KW-0472">Membrane</keyword>
<feature type="compositionally biased region" description="Polar residues" evidence="1">
    <location>
        <begin position="38"/>
        <end position="49"/>
    </location>
</feature>
<dbReference type="AlphaFoldDB" id="A0A4Q5M273"/>
<feature type="region of interest" description="Disordered" evidence="1">
    <location>
        <begin position="38"/>
        <end position="84"/>
    </location>
</feature>
<comment type="caution">
    <text evidence="3">The sequence shown here is derived from an EMBL/GenBank/DDBJ whole genome shotgun (WGS) entry which is preliminary data.</text>
</comment>
<organism evidence="3 4">
    <name type="scientific">Emticicia agri</name>
    <dbReference type="NCBI Taxonomy" id="2492393"/>
    <lineage>
        <taxon>Bacteria</taxon>
        <taxon>Pseudomonadati</taxon>
        <taxon>Bacteroidota</taxon>
        <taxon>Cytophagia</taxon>
        <taxon>Cytophagales</taxon>
        <taxon>Leadbetterellaceae</taxon>
        <taxon>Emticicia</taxon>
    </lineage>
</organism>
<evidence type="ECO:0000256" key="1">
    <source>
        <dbReference type="SAM" id="MobiDB-lite"/>
    </source>
</evidence>
<reference evidence="3 4" key="1">
    <citation type="submission" date="2019-02" db="EMBL/GenBank/DDBJ databases">
        <title>Bacterial novel species Emticicia sp. 17J42-9 isolated from soil.</title>
        <authorList>
            <person name="Jung H.-Y."/>
        </authorList>
    </citation>
    <scope>NUCLEOTIDE SEQUENCE [LARGE SCALE GENOMIC DNA]</scope>
    <source>
        <strain evidence="3 4">17J42-9</strain>
    </source>
</reference>
<name>A0A4Q5M273_9BACT</name>